<keyword evidence="3 8" id="KW-0812">Transmembrane</keyword>
<dbReference type="PROSITE" id="PS50222">
    <property type="entry name" value="EF_HAND_2"/>
    <property type="match status" value="1"/>
</dbReference>
<dbReference type="GO" id="GO:0016020">
    <property type="term" value="C:membrane"/>
    <property type="evidence" value="ECO:0007669"/>
    <property type="project" value="InterPro"/>
</dbReference>
<feature type="transmembrane region" description="Helical" evidence="8">
    <location>
        <begin position="34"/>
        <end position="53"/>
    </location>
</feature>
<evidence type="ECO:0000256" key="2">
    <source>
        <dbReference type="ARBA" id="ARBA00022448"/>
    </source>
</evidence>
<dbReference type="GO" id="GO:0005509">
    <property type="term" value="F:calcium ion binding"/>
    <property type="evidence" value="ECO:0007669"/>
    <property type="project" value="InterPro"/>
</dbReference>
<feature type="transmembrane region" description="Helical" evidence="8">
    <location>
        <begin position="518"/>
        <end position="539"/>
    </location>
</feature>
<feature type="transmembrane region" description="Helical" evidence="8">
    <location>
        <begin position="483"/>
        <end position="506"/>
    </location>
</feature>
<feature type="transmembrane region" description="Helical" evidence="8">
    <location>
        <begin position="65"/>
        <end position="87"/>
    </location>
</feature>
<feature type="domain" description="EF-hand" evidence="9">
    <location>
        <begin position="363"/>
        <end position="398"/>
    </location>
</feature>
<dbReference type="GO" id="GO:0012505">
    <property type="term" value="C:endomembrane system"/>
    <property type="evidence" value="ECO:0007669"/>
    <property type="project" value="UniProtKB-SubCell"/>
</dbReference>
<evidence type="ECO:0000256" key="3">
    <source>
        <dbReference type="ARBA" id="ARBA00022692"/>
    </source>
</evidence>
<evidence type="ECO:0000256" key="6">
    <source>
        <dbReference type="ARBA" id="ARBA00023065"/>
    </source>
</evidence>
<sequence>MGSLLSSAFIPPADLLGCHGEDGECDTPFSSPDWAWGLVQVLTLGLVYGYILFQASNMLSDGSELLLLVPSLSGIVGSVVLPILGAVPDGAIMLFSGLGNDAQEKLTVGVGALAGSTIMLLTVPWGLSVFLGRVDLVKHRRKLRRRPSYATVGSTTRLREMVLNNKLSGHSSILCGTGVQPNKSIRENALIILITAIGYLIIQGPAFKYALTATSASTTARVALDEHWWSLGGLIFSSLAFCWYLRLMVKQSHPSNAAVVSSIINKKVLEELDSGRTAGTPLSSIIGPMISSAQARMSRAVASEFIEDSRGREGQPPALDDALLGTDKEMLSSMILPFFDRYAQGDDNISKDELKLLLADLKEDPNGVEWWMKRMDVDRSGFIEKGEFLGAMLNYVLHKVAQPAEDEEVEVAEYAEESASAAPDDDEELPEVAAFSTPEEYQSHIKRRAFRLMALGTALILLFSDPMVDVMSNVGERVGVPSFYVAFVLAPLASNASELIASLNYAAKKTKKTITISLAALEGAACMNNTFCLAIFMGLVFFKRLAWKFCAETLAILFIELAIALIAAQPTQRTWTAFVAIALFPVSICLVAGLEAVGLD</sequence>
<evidence type="ECO:0000256" key="7">
    <source>
        <dbReference type="ARBA" id="ARBA00023136"/>
    </source>
</evidence>
<keyword evidence="2" id="KW-0813">Transport</keyword>
<comment type="subcellular location">
    <subcellularLocation>
        <location evidence="1">Endomembrane system</location>
        <topology evidence="1">Multi-pass membrane protein</topology>
    </subcellularLocation>
</comment>
<keyword evidence="4" id="KW-0106">Calcium</keyword>
<evidence type="ECO:0000256" key="4">
    <source>
        <dbReference type="ARBA" id="ARBA00022837"/>
    </source>
</evidence>
<feature type="transmembrane region" description="Helical" evidence="8">
    <location>
        <begin position="227"/>
        <end position="245"/>
    </location>
</feature>
<evidence type="ECO:0000256" key="5">
    <source>
        <dbReference type="ARBA" id="ARBA00022989"/>
    </source>
</evidence>
<feature type="transmembrane region" description="Helical" evidence="8">
    <location>
        <begin position="107"/>
        <end position="136"/>
    </location>
</feature>
<evidence type="ECO:0000313" key="10">
    <source>
        <dbReference type="EMBL" id="CAE0779245.1"/>
    </source>
</evidence>
<dbReference type="PANTHER" id="PTHR31503">
    <property type="entry name" value="VACUOLAR CALCIUM ION TRANSPORTER"/>
    <property type="match status" value="1"/>
</dbReference>
<organism evidence="10">
    <name type="scientific">Chrysotila carterae</name>
    <name type="common">Marine alga</name>
    <name type="synonym">Syracosphaera carterae</name>
    <dbReference type="NCBI Taxonomy" id="13221"/>
    <lineage>
        <taxon>Eukaryota</taxon>
        <taxon>Haptista</taxon>
        <taxon>Haptophyta</taxon>
        <taxon>Prymnesiophyceae</taxon>
        <taxon>Isochrysidales</taxon>
        <taxon>Isochrysidaceae</taxon>
        <taxon>Chrysotila</taxon>
    </lineage>
</organism>
<dbReference type="SUPFAM" id="SSF47473">
    <property type="entry name" value="EF-hand"/>
    <property type="match status" value="1"/>
</dbReference>
<reference evidence="10" key="1">
    <citation type="submission" date="2021-01" db="EMBL/GenBank/DDBJ databases">
        <authorList>
            <person name="Corre E."/>
            <person name="Pelletier E."/>
            <person name="Niang G."/>
            <person name="Scheremetjew M."/>
            <person name="Finn R."/>
            <person name="Kale V."/>
            <person name="Holt S."/>
            <person name="Cochrane G."/>
            <person name="Meng A."/>
            <person name="Brown T."/>
            <person name="Cohen L."/>
        </authorList>
    </citation>
    <scope>NUCLEOTIDE SEQUENCE</scope>
    <source>
        <strain evidence="10">CCMP645</strain>
    </source>
</reference>
<dbReference type="GO" id="GO:0015369">
    <property type="term" value="F:calcium:proton antiporter activity"/>
    <property type="evidence" value="ECO:0007669"/>
    <property type="project" value="TreeGrafter"/>
</dbReference>
<feature type="transmembrane region" description="Helical" evidence="8">
    <location>
        <begin position="449"/>
        <end position="468"/>
    </location>
</feature>
<evidence type="ECO:0000259" key="9">
    <source>
        <dbReference type="PROSITE" id="PS50222"/>
    </source>
</evidence>
<feature type="transmembrane region" description="Helical" evidence="8">
    <location>
        <begin position="575"/>
        <end position="594"/>
    </location>
</feature>
<keyword evidence="7 8" id="KW-0472">Membrane</keyword>
<dbReference type="CDD" id="cd00051">
    <property type="entry name" value="EFh"/>
    <property type="match status" value="1"/>
</dbReference>
<dbReference type="Pfam" id="PF01699">
    <property type="entry name" value="Na_Ca_ex"/>
    <property type="match status" value="1"/>
</dbReference>
<dbReference type="InterPro" id="IPR018247">
    <property type="entry name" value="EF_Hand_1_Ca_BS"/>
</dbReference>
<keyword evidence="6" id="KW-0406">Ion transport</keyword>
<dbReference type="InterPro" id="IPR002048">
    <property type="entry name" value="EF_hand_dom"/>
</dbReference>
<evidence type="ECO:0000256" key="1">
    <source>
        <dbReference type="ARBA" id="ARBA00004127"/>
    </source>
</evidence>
<dbReference type="EMBL" id="HBIZ01049825">
    <property type="protein sequence ID" value="CAE0779245.1"/>
    <property type="molecule type" value="Transcribed_RNA"/>
</dbReference>
<dbReference type="PANTHER" id="PTHR31503:SF36">
    <property type="entry name" value="SODIUM_CALCIUM EXCHANGER MEMBRANE REGION DOMAIN-CONTAINING PROTEIN"/>
    <property type="match status" value="1"/>
</dbReference>
<dbReference type="InterPro" id="IPR004837">
    <property type="entry name" value="NaCa_Exmemb"/>
</dbReference>
<proteinExistence type="predicted"/>
<name>A0A7S4F8L6_CHRCT</name>
<evidence type="ECO:0000256" key="8">
    <source>
        <dbReference type="SAM" id="Phobius"/>
    </source>
</evidence>
<dbReference type="GO" id="GO:0006874">
    <property type="term" value="P:intracellular calcium ion homeostasis"/>
    <property type="evidence" value="ECO:0007669"/>
    <property type="project" value="TreeGrafter"/>
</dbReference>
<dbReference type="Gene3D" id="1.10.238.10">
    <property type="entry name" value="EF-hand"/>
    <property type="match status" value="1"/>
</dbReference>
<dbReference type="InterPro" id="IPR004713">
    <property type="entry name" value="CaH_exchang"/>
</dbReference>
<gene>
    <name evidence="10" type="ORF">PCAR00345_LOCUS31884</name>
</gene>
<dbReference type="PROSITE" id="PS00018">
    <property type="entry name" value="EF_HAND_1"/>
    <property type="match status" value="1"/>
</dbReference>
<protein>
    <recommendedName>
        <fullName evidence="9">EF-hand domain-containing protein</fullName>
    </recommendedName>
</protein>
<accession>A0A7S4F8L6</accession>
<dbReference type="InterPro" id="IPR011992">
    <property type="entry name" value="EF-hand-dom_pair"/>
</dbReference>
<dbReference type="AlphaFoldDB" id="A0A7S4F8L6"/>
<feature type="transmembrane region" description="Helical" evidence="8">
    <location>
        <begin position="545"/>
        <end position="568"/>
    </location>
</feature>
<keyword evidence="5 8" id="KW-1133">Transmembrane helix</keyword>
<feature type="transmembrane region" description="Helical" evidence="8">
    <location>
        <begin position="189"/>
        <end position="207"/>
    </location>
</feature>